<dbReference type="FunCoup" id="K0YJR4">
    <property type="interactions" value="115"/>
</dbReference>
<evidence type="ECO:0000256" key="2">
    <source>
        <dbReference type="ARBA" id="ARBA00022679"/>
    </source>
</evidence>
<proteinExistence type="inferred from homology"/>
<dbReference type="AlphaFoldDB" id="K0YJR4"/>
<accession>K0YJR4</accession>
<dbReference type="HOGENOM" id="CLU_057607_4_3_11"/>
<evidence type="ECO:0000256" key="5">
    <source>
        <dbReference type="ARBA" id="ARBA00022840"/>
    </source>
</evidence>
<dbReference type="PATRIC" id="fig|742818.3.peg.1242"/>
<sequence length="175" mass="18998">MGTLSRNVFLVGFMGVGKTTVARRLARDLGVAAIDVDSFLQRKCGKDANQLFKQRGEKGLRRAESCAFAECCTMGPAVISCGEGIVVAPKNRGLLRNEGFTVLLESSAEGSLARVRSYKTRPLLASGCDTDKLWDDRKPLYEEVADVIVDVREKGTACVAHEIAEILKAEGVYRA</sequence>
<dbReference type="InterPro" id="IPR027417">
    <property type="entry name" value="P-loop_NTPase"/>
</dbReference>
<keyword evidence="7" id="KW-0963">Cytoplasm</keyword>
<comment type="caution">
    <text evidence="8">The sequence shown here is derived from an EMBL/GenBank/DDBJ whole genome shotgun (WGS) entry which is preliminary data.</text>
</comment>
<name>K0YJR4_9ACTN</name>
<dbReference type="GO" id="GO:0005829">
    <property type="term" value="C:cytosol"/>
    <property type="evidence" value="ECO:0007669"/>
    <property type="project" value="TreeGrafter"/>
</dbReference>
<feature type="binding site" evidence="7">
    <location>
        <position position="121"/>
    </location>
    <ligand>
        <name>ATP</name>
        <dbReference type="ChEBI" id="CHEBI:30616"/>
    </ligand>
</feature>
<dbReference type="GO" id="GO:0005524">
    <property type="term" value="F:ATP binding"/>
    <property type="evidence" value="ECO:0007669"/>
    <property type="project" value="UniProtKB-UniRule"/>
</dbReference>
<evidence type="ECO:0000256" key="3">
    <source>
        <dbReference type="ARBA" id="ARBA00022741"/>
    </source>
</evidence>
<comment type="similarity">
    <text evidence="7">Belongs to the shikimate kinase family.</text>
</comment>
<evidence type="ECO:0000256" key="4">
    <source>
        <dbReference type="ARBA" id="ARBA00022777"/>
    </source>
</evidence>
<dbReference type="PANTHER" id="PTHR21087">
    <property type="entry name" value="SHIKIMATE KINASE"/>
    <property type="match status" value="1"/>
</dbReference>
<dbReference type="PRINTS" id="PR01100">
    <property type="entry name" value="SHIKIMTKNASE"/>
</dbReference>
<comment type="cofactor">
    <cofactor evidence="7">
        <name>Mg(2+)</name>
        <dbReference type="ChEBI" id="CHEBI:18420"/>
    </cofactor>
    <text evidence="7">Binds 1 Mg(2+) ion per subunit.</text>
</comment>
<dbReference type="Gene3D" id="3.40.50.300">
    <property type="entry name" value="P-loop containing nucleotide triphosphate hydrolases"/>
    <property type="match status" value="1"/>
</dbReference>
<dbReference type="Proteomes" id="UP000006069">
    <property type="component" value="Unassembled WGS sequence"/>
</dbReference>
<dbReference type="EC" id="2.7.1.71" evidence="7"/>
<evidence type="ECO:0000313" key="9">
    <source>
        <dbReference type="Proteomes" id="UP000006069"/>
    </source>
</evidence>
<comment type="catalytic activity">
    <reaction evidence="7">
        <text>shikimate + ATP = 3-phosphoshikimate + ADP + H(+)</text>
        <dbReference type="Rhea" id="RHEA:13121"/>
        <dbReference type="ChEBI" id="CHEBI:15378"/>
        <dbReference type="ChEBI" id="CHEBI:30616"/>
        <dbReference type="ChEBI" id="CHEBI:36208"/>
        <dbReference type="ChEBI" id="CHEBI:145989"/>
        <dbReference type="ChEBI" id="CHEBI:456216"/>
        <dbReference type="EC" id="2.7.1.71"/>
    </reaction>
</comment>
<keyword evidence="7" id="KW-0460">Magnesium</keyword>
<comment type="caution">
    <text evidence="7">Lacks conserved residue(s) required for the propagation of feature annotation.</text>
</comment>
<organism evidence="8 9">
    <name type="scientific">Slackia piriformis YIT 12062</name>
    <dbReference type="NCBI Taxonomy" id="742818"/>
    <lineage>
        <taxon>Bacteria</taxon>
        <taxon>Bacillati</taxon>
        <taxon>Actinomycetota</taxon>
        <taxon>Coriobacteriia</taxon>
        <taxon>Eggerthellales</taxon>
        <taxon>Eggerthellaceae</taxon>
        <taxon>Slackia</taxon>
    </lineage>
</organism>
<dbReference type="UniPathway" id="UPA00053">
    <property type="reaction ID" value="UER00088"/>
</dbReference>
<keyword evidence="3 7" id="KW-0547">Nucleotide-binding</keyword>
<dbReference type="RefSeq" id="WP_009139380.1">
    <property type="nucleotide sequence ID" value="NZ_JH815198.1"/>
</dbReference>
<keyword evidence="6 7" id="KW-0057">Aromatic amino acid biosynthesis</keyword>
<dbReference type="Pfam" id="PF01202">
    <property type="entry name" value="SKI"/>
    <property type="match status" value="1"/>
</dbReference>
<feature type="binding site" evidence="7">
    <location>
        <begin position="15"/>
        <end position="20"/>
    </location>
    <ligand>
        <name>ATP</name>
        <dbReference type="ChEBI" id="CHEBI:30616"/>
    </ligand>
</feature>
<keyword evidence="2 7" id="KW-0808">Transferase</keyword>
<protein>
    <recommendedName>
        <fullName evidence="7">Shikimate kinase</fullName>
        <shortName evidence="7">SK</shortName>
        <ecNumber evidence="7">2.7.1.71</ecNumber>
    </recommendedName>
</protein>
<keyword evidence="1 7" id="KW-0028">Amino-acid biosynthesis</keyword>
<reference evidence="8 9" key="1">
    <citation type="submission" date="2012-08" db="EMBL/GenBank/DDBJ databases">
        <title>The Genome Sequence of Slackia piriformis YIT 12062.</title>
        <authorList>
            <consortium name="The Broad Institute Genome Sequencing Platform"/>
            <person name="Earl A."/>
            <person name="Ward D."/>
            <person name="Feldgarden M."/>
            <person name="Gevers D."/>
            <person name="Morotomi M."/>
            <person name="Walker B."/>
            <person name="Young S.K."/>
            <person name="Zeng Q."/>
            <person name="Gargeya S."/>
            <person name="Fitzgerald M."/>
            <person name="Haas B."/>
            <person name="Abouelleil A."/>
            <person name="Alvarado L."/>
            <person name="Arachchi H.M."/>
            <person name="Berlin A.M."/>
            <person name="Chapman S.B."/>
            <person name="Goldberg J."/>
            <person name="Griggs A."/>
            <person name="Gujja S."/>
            <person name="Hansen M."/>
            <person name="Howarth C."/>
            <person name="Imamovic A."/>
            <person name="Larimer J."/>
            <person name="McCowen C."/>
            <person name="Montmayeur A."/>
            <person name="Murphy C."/>
            <person name="Neiman D."/>
            <person name="Pearson M."/>
            <person name="Priest M."/>
            <person name="Roberts A."/>
            <person name="Saif S."/>
            <person name="Shea T."/>
            <person name="Sisk P."/>
            <person name="Sykes S."/>
            <person name="Wortman J."/>
            <person name="Nusbaum C."/>
            <person name="Birren B."/>
        </authorList>
    </citation>
    <scope>NUCLEOTIDE SEQUENCE [LARGE SCALE GENOMIC DNA]</scope>
    <source>
        <strain evidence="8 9">YIT 12062</strain>
    </source>
</reference>
<feature type="binding site" evidence="7">
    <location>
        <position position="37"/>
    </location>
    <ligand>
        <name>substrate</name>
    </ligand>
</feature>
<dbReference type="eggNOG" id="COG0703">
    <property type="taxonomic scope" value="Bacteria"/>
</dbReference>
<gene>
    <name evidence="7" type="primary">aroK</name>
    <name evidence="8" type="ORF">HMPREF9451_01181</name>
</gene>
<keyword evidence="9" id="KW-1185">Reference proteome</keyword>
<feature type="binding site" evidence="7">
    <location>
        <position position="137"/>
    </location>
    <ligand>
        <name>substrate</name>
    </ligand>
</feature>
<comment type="pathway">
    <text evidence="7">Metabolic intermediate biosynthesis; chorismate biosynthesis; chorismate from D-erythrose 4-phosphate and phosphoenolpyruvate: step 5/7.</text>
</comment>
<dbReference type="GO" id="GO:0000287">
    <property type="term" value="F:magnesium ion binding"/>
    <property type="evidence" value="ECO:0007669"/>
    <property type="project" value="UniProtKB-UniRule"/>
</dbReference>
<dbReference type="HAMAP" id="MF_00109">
    <property type="entry name" value="Shikimate_kinase"/>
    <property type="match status" value="1"/>
</dbReference>
<dbReference type="GO" id="GO:0009073">
    <property type="term" value="P:aromatic amino acid family biosynthetic process"/>
    <property type="evidence" value="ECO:0007669"/>
    <property type="project" value="UniProtKB-KW"/>
</dbReference>
<keyword evidence="5 7" id="KW-0067">ATP-binding</keyword>
<dbReference type="GO" id="GO:0008652">
    <property type="term" value="P:amino acid biosynthetic process"/>
    <property type="evidence" value="ECO:0007669"/>
    <property type="project" value="UniProtKB-KW"/>
</dbReference>
<dbReference type="SUPFAM" id="SSF52540">
    <property type="entry name" value="P-loop containing nucleoside triphosphate hydrolases"/>
    <property type="match status" value="1"/>
</dbReference>
<dbReference type="InterPro" id="IPR031322">
    <property type="entry name" value="Shikimate/glucono_kinase"/>
</dbReference>
<feature type="binding site" evidence="7">
    <location>
        <position position="61"/>
    </location>
    <ligand>
        <name>substrate</name>
    </ligand>
</feature>
<dbReference type="PANTHER" id="PTHR21087:SF16">
    <property type="entry name" value="SHIKIMATE KINASE 1, CHLOROPLASTIC"/>
    <property type="match status" value="1"/>
</dbReference>
<evidence type="ECO:0000256" key="7">
    <source>
        <dbReference type="HAMAP-Rule" id="MF_00109"/>
    </source>
</evidence>
<evidence type="ECO:0000256" key="6">
    <source>
        <dbReference type="ARBA" id="ARBA00023141"/>
    </source>
</evidence>
<feature type="binding site" evidence="7">
    <location>
        <position position="19"/>
    </location>
    <ligand>
        <name>Mg(2+)</name>
        <dbReference type="ChEBI" id="CHEBI:18420"/>
    </ligand>
</feature>
<dbReference type="InterPro" id="IPR000623">
    <property type="entry name" value="Shikimate_kinase/TSH1"/>
</dbReference>
<comment type="subunit">
    <text evidence="7">Monomer.</text>
</comment>
<evidence type="ECO:0000256" key="1">
    <source>
        <dbReference type="ARBA" id="ARBA00022605"/>
    </source>
</evidence>
<keyword evidence="7" id="KW-0479">Metal-binding</keyword>
<comment type="subcellular location">
    <subcellularLocation>
        <location evidence="7">Cytoplasm</location>
    </subcellularLocation>
</comment>
<dbReference type="GO" id="GO:0009423">
    <property type="term" value="P:chorismate biosynthetic process"/>
    <property type="evidence" value="ECO:0007669"/>
    <property type="project" value="UniProtKB-UniRule"/>
</dbReference>
<evidence type="ECO:0000313" key="8">
    <source>
        <dbReference type="EMBL" id="EJZ83661.1"/>
    </source>
</evidence>
<dbReference type="EMBL" id="ADMD01000007">
    <property type="protein sequence ID" value="EJZ83661.1"/>
    <property type="molecule type" value="Genomic_DNA"/>
</dbReference>
<dbReference type="GO" id="GO:0004765">
    <property type="term" value="F:shikimate kinase activity"/>
    <property type="evidence" value="ECO:0007669"/>
    <property type="project" value="UniProtKB-UniRule"/>
</dbReference>
<dbReference type="OrthoDB" id="9800332at2"/>
<dbReference type="InParanoid" id="K0YJR4"/>
<dbReference type="CDD" id="cd00464">
    <property type="entry name" value="SK"/>
    <property type="match status" value="1"/>
</dbReference>
<comment type="function">
    <text evidence="7">Catalyzes the specific phosphorylation of the 3-hydroxyl group of shikimic acid using ATP as a cosubstrate.</text>
</comment>
<keyword evidence="4 7" id="KW-0418">Kinase</keyword>